<name>A0ABD5ITN6_9BACL</name>
<dbReference type="SUPFAM" id="SSF52091">
    <property type="entry name" value="SpoIIaa-like"/>
    <property type="match status" value="1"/>
</dbReference>
<dbReference type="Proteomes" id="UP001213979">
    <property type="component" value="Unassembled WGS sequence"/>
</dbReference>
<dbReference type="CDD" id="cd07043">
    <property type="entry name" value="STAS_anti-anti-sigma_factors"/>
    <property type="match status" value="1"/>
</dbReference>
<gene>
    <name evidence="3" type="ORF">P9850_07330</name>
    <name evidence="2" type="ORF">PNH38_16710</name>
</gene>
<accession>A0ABD5ITN6</accession>
<dbReference type="InterPro" id="IPR036513">
    <property type="entry name" value="STAS_dom_sf"/>
</dbReference>
<comment type="caution">
    <text evidence="3">The sequence shown here is derived from an EMBL/GenBank/DDBJ whole genome shotgun (WGS) entry which is preliminary data.</text>
</comment>
<dbReference type="Pfam" id="PF01740">
    <property type="entry name" value="STAS"/>
    <property type="match status" value="1"/>
</dbReference>
<dbReference type="Proteomes" id="UP001339962">
    <property type="component" value="Unassembled WGS sequence"/>
</dbReference>
<dbReference type="RefSeq" id="WP_066147502.1">
    <property type="nucleotide sequence ID" value="NZ_JACIDF010000001.1"/>
</dbReference>
<dbReference type="InterPro" id="IPR002645">
    <property type="entry name" value="STAS_dom"/>
</dbReference>
<keyword evidence="4" id="KW-1185">Reference proteome</keyword>
<reference evidence="3 5" key="2">
    <citation type="submission" date="2023-03" db="EMBL/GenBank/DDBJ databases">
        <title>Bacillus Genome Sequencing.</title>
        <authorList>
            <person name="Dunlap C."/>
        </authorList>
    </citation>
    <scope>NUCLEOTIDE SEQUENCE [LARGE SCALE GENOMIC DNA]</scope>
    <source>
        <strain evidence="3 5">NRS-38</strain>
    </source>
</reference>
<sequence length="98" mass="11362">MIQITTNNDVMIAVFQQDINFETTRIMEEILRHHTYSNISRLQIDLSAVRFIDSSGVRLFISWLYPLKDRIHIEIIGASAPIKNVLSICQIDQFVDVK</sequence>
<evidence type="ECO:0000313" key="2">
    <source>
        <dbReference type="EMBL" id="MDE8565488.1"/>
    </source>
</evidence>
<dbReference type="PROSITE" id="PS50801">
    <property type="entry name" value="STAS"/>
    <property type="match status" value="1"/>
</dbReference>
<reference evidence="2 4" key="1">
    <citation type="submission" date="2023-01" db="EMBL/GenBank/DDBJ databases">
        <title>Genome-based reclassification of Anoxybacillus geothermalis as a later heterotypic synonym of Anoxybacillus rupiensis.</title>
        <authorList>
            <person name="Inan Bektas K."/>
            <person name="Canakci S."/>
            <person name="Belduz A.A."/>
            <person name="Guler H.H."/>
        </authorList>
    </citation>
    <scope>NUCLEOTIDE SEQUENCE [LARGE SCALE GENOMIC DNA]</scope>
    <source>
        <strain evidence="2 4">DSM 17127</strain>
    </source>
</reference>
<evidence type="ECO:0000259" key="1">
    <source>
        <dbReference type="PROSITE" id="PS50801"/>
    </source>
</evidence>
<dbReference type="Gene3D" id="3.30.750.24">
    <property type="entry name" value="STAS domain"/>
    <property type="match status" value="1"/>
</dbReference>
<dbReference type="AlphaFoldDB" id="A0ABD5ITN6"/>
<organism evidence="3 5">
    <name type="scientific">Anoxybacteroides rupiense</name>
    <dbReference type="NCBI Taxonomy" id="311460"/>
    <lineage>
        <taxon>Bacteria</taxon>
        <taxon>Bacillati</taxon>
        <taxon>Bacillota</taxon>
        <taxon>Bacilli</taxon>
        <taxon>Bacillales</taxon>
        <taxon>Anoxybacillaceae</taxon>
        <taxon>Anoxybacteroides</taxon>
    </lineage>
</organism>
<evidence type="ECO:0000313" key="3">
    <source>
        <dbReference type="EMBL" id="MED5051674.1"/>
    </source>
</evidence>
<protein>
    <submittedName>
        <fullName evidence="3">STAS domain-containing protein</fullName>
    </submittedName>
</protein>
<dbReference type="EMBL" id="JAQOTG010000024">
    <property type="protein sequence ID" value="MDE8565488.1"/>
    <property type="molecule type" value="Genomic_DNA"/>
</dbReference>
<feature type="domain" description="STAS" evidence="1">
    <location>
        <begin position="1"/>
        <end position="98"/>
    </location>
</feature>
<evidence type="ECO:0000313" key="5">
    <source>
        <dbReference type="Proteomes" id="UP001339962"/>
    </source>
</evidence>
<proteinExistence type="predicted"/>
<dbReference type="EMBL" id="JARTLI010000008">
    <property type="protein sequence ID" value="MED5051674.1"/>
    <property type="molecule type" value="Genomic_DNA"/>
</dbReference>
<evidence type="ECO:0000313" key="4">
    <source>
        <dbReference type="Proteomes" id="UP001213979"/>
    </source>
</evidence>